<dbReference type="GO" id="GO:0016787">
    <property type="term" value="F:hydrolase activity"/>
    <property type="evidence" value="ECO:0007669"/>
    <property type="project" value="UniProtKB-KW"/>
</dbReference>
<keyword evidence="1" id="KW-0378">Hydrolase</keyword>
<evidence type="ECO:0000259" key="3">
    <source>
        <dbReference type="Pfam" id="PF20434"/>
    </source>
</evidence>
<dbReference type="SUPFAM" id="SSF53474">
    <property type="entry name" value="alpha/beta-Hydrolases"/>
    <property type="match status" value="1"/>
</dbReference>
<dbReference type="PATRIC" id="fig|1002367.3.peg.1095"/>
<feature type="chain" id="PRO_5003485626" description="BD-FAE-like domain-containing protein" evidence="2">
    <location>
        <begin position="34"/>
        <end position="285"/>
    </location>
</feature>
<gene>
    <name evidence="4" type="ORF">HMPREF0673_01369</name>
</gene>
<feature type="domain" description="BD-FAE-like" evidence="3">
    <location>
        <begin position="60"/>
        <end position="186"/>
    </location>
</feature>
<dbReference type="Proteomes" id="UP000004407">
    <property type="component" value="Unassembled WGS sequence"/>
</dbReference>
<evidence type="ECO:0000256" key="2">
    <source>
        <dbReference type="SAM" id="SignalP"/>
    </source>
</evidence>
<dbReference type="HOGENOM" id="CLU_012494_5_1_10"/>
<name>G6AXL3_9BACT</name>
<feature type="signal peptide" evidence="2">
    <location>
        <begin position="1"/>
        <end position="33"/>
    </location>
</feature>
<dbReference type="PANTHER" id="PTHR48081:SF6">
    <property type="entry name" value="PEPTIDASE S9 PROLYL OLIGOPEPTIDASE CATALYTIC DOMAIN-CONTAINING PROTEIN"/>
    <property type="match status" value="1"/>
</dbReference>
<dbReference type="PANTHER" id="PTHR48081">
    <property type="entry name" value="AB HYDROLASE SUPERFAMILY PROTEIN C4A8.06C"/>
    <property type="match status" value="1"/>
</dbReference>
<dbReference type="EMBL" id="AFZZ01000122">
    <property type="protein sequence ID" value="EHJ40239.1"/>
    <property type="molecule type" value="Genomic_DNA"/>
</dbReference>
<accession>G6AXL3</accession>
<dbReference type="InterPro" id="IPR049492">
    <property type="entry name" value="BD-FAE-like_dom"/>
</dbReference>
<dbReference type="RefSeq" id="WP_007899430.1">
    <property type="nucleotide sequence ID" value="NZ_JH379419.1"/>
</dbReference>
<keyword evidence="2" id="KW-0732">Signal</keyword>
<reference evidence="4 5" key="1">
    <citation type="submission" date="2011-08" db="EMBL/GenBank/DDBJ databases">
        <authorList>
            <person name="Weinstock G."/>
            <person name="Sodergren E."/>
            <person name="Clifton S."/>
            <person name="Fulton L."/>
            <person name="Fulton B."/>
            <person name="Courtney L."/>
            <person name="Fronick C."/>
            <person name="Harrison M."/>
            <person name="Strong C."/>
            <person name="Farmer C."/>
            <person name="Delahaunty K."/>
            <person name="Markovic C."/>
            <person name="Hall O."/>
            <person name="Minx P."/>
            <person name="Tomlinson C."/>
            <person name="Mitreva M."/>
            <person name="Hou S."/>
            <person name="Chen J."/>
            <person name="Wollam A."/>
            <person name="Pepin K.H."/>
            <person name="Johnson M."/>
            <person name="Bhonagiri V."/>
            <person name="Zhang X."/>
            <person name="Suruliraj S."/>
            <person name="Warren W."/>
            <person name="Chinwalla A."/>
            <person name="Mardis E.R."/>
            <person name="Wilson R.K."/>
        </authorList>
    </citation>
    <scope>NUCLEOTIDE SEQUENCE [LARGE SCALE GENOMIC DNA]</scope>
    <source>
        <strain evidence="4 5">DSM 18206</strain>
    </source>
</reference>
<evidence type="ECO:0000256" key="1">
    <source>
        <dbReference type="ARBA" id="ARBA00022801"/>
    </source>
</evidence>
<dbReference type="eggNOG" id="COG0657">
    <property type="taxonomic scope" value="Bacteria"/>
</dbReference>
<dbReference type="Gene3D" id="3.40.50.1820">
    <property type="entry name" value="alpha/beta hydrolase"/>
    <property type="match status" value="1"/>
</dbReference>
<dbReference type="GeneID" id="78337055"/>
<comment type="caution">
    <text evidence="4">The sequence shown here is derived from an EMBL/GenBank/DDBJ whole genome shotgun (WGS) entry which is preliminary data.</text>
</comment>
<dbReference type="InterPro" id="IPR029058">
    <property type="entry name" value="AB_hydrolase_fold"/>
</dbReference>
<evidence type="ECO:0000313" key="4">
    <source>
        <dbReference type="EMBL" id="EHJ40239.1"/>
    </source>
</evidence>
<dbReference type="InterPro" id="IPR050300">
    <property type="entry name" value="GDXG_lipolytic_enzyme"/>
</dbReference>
<evidence type="ECO:0000313" key="5">
    <source>
        <dbReference type="Proteomes" id="UP000004407"/>
    </source>
</evidence>
<protein>
    <recommendedName>
        <fullName evidence="3">BD-FAE-like domain-containing protein</fullName>
    </recommendedName>
</protein>
<sequence>MKYFAYPMRGSMLALKTILLSVFCLILAAPALAQRAFDVQLWQKKAPNSNALGDTAYVKVFLPEEKRATGRAVVICPGGGYESLSMGHEGTDWAPFFNDQGIAAIVLHYRMPAGNPKVPVSDAEEALRLVRANAEAWHIDKDNVGVMGFSAGGHLASTVATLSKDEAKPNFQILFYPVITMLDGYCHQGSRKNLLGERPRKKDEQKYCTDLQVTRLTPRAFIALSDDDHVVQPMNGVNYYAELYRHDVPASLHVYPGGGHGYGLRTSFRYHIEMLLDLKAWLQSF</sequence>
<dbReference type="AlphaFoldDB" id="G6AXL3"/>
<dbReference type="Pfam" id="PF20434">
    <property type="entry name" value="BD-FAE"/>
    <property type="match status" value="1"/>
</dbReference>
<organism evidence="4 5">
    <name type="scientific">Leyella stercorea DSM 18206</name>
    <dbReference type="NCBI Taxonomy" id="1002367"/>
    <lineage>
        <taxon>Bacteria</taxon>
        <taxon>Pseudomonadati</taxon>
        <taxon>Bacteroidota</taxon>
        <taxon>Bacteroidia</taxon>
        <taxon>Bacteroidales</taxon>
        <taxon>Prevotellaceae</taxon>
        <taxon>Leyella</taxon>
    </lineage>
</organism>
<proteinExistence type="predicted"/>